<dbReference type="GO" id="GO:0016787">
    <property type="term" value="F:hydrolase activity"/>
    <property type="evidence" value="ECO:0007669"/>
    <property type="project" value="UniProtKB-KW"/>
</dbReference>
<protein>
    <submittedName>
        <fullName evidence="3">Nicotinamidase-related amidase</fullName>
    </submittedName>
</protein>
<organism evidence="3 4">
    <name type="scientific">Blastococcus haudaquaticus</name>
    <dbReference type="NCBI Taxonomy" id="1938745"/>
    <lineage>
        <taxon>Bacteria</taxon>
        <taxon>Bacillati</taxon>
        <taxon>Actinomycetota</taxon>
        <taxon>Actinomycetes</taxon>
        <taxon>Geodermatophilales</taxon>
        <taxon>Geodermatophilaceae</taxon>
        <taxon>Blastococcus</taxon>
    </lineage>
</organism>
<evidence type="ECO:0000256" key="1">
    <source>
        <dbReference type="ARBA" id="ARBA00022801"/>
    </source>
</evidence>
<dbReference type="AlphaFoldDB" id="A0A286GQ02"/>
<keyword evidence="1" id="KW-0378">Hydrolase</keyword>
<dbReference type="EMBL" id="OCNK01000002">
    <property type="protein sequence ID" value="SOD97598.1"/>
    <property type="molecule type" value="Genomic_DNA"/>
</dbReference>
<sequence>MVSHWPADVDPHIAPEPERSALLVIDTQVDFLDGGSSPIAGTSAVVPTISRLVRGFRDAARPVVHVVRLYEGDDVDLPRRSLVASGAPVVRPGSAGSQLAPQLRPAPDARLSPRDLLAGQLQPLGPREWAMWKPRWGAFHRTPLDAHLRALGVSTVVVAGCNYANCPRATVYGASEHDYRTLIAQDAISGVEPLHLEEAARMGVLHATTAEILARLPRS</sequence>
<accession>A0A286GQ02</accession>
<dbReference type="PANTHER" id="PTHR43540">
    <property type="entry name" value="PEROXYUREIDOACRYLATE/UREIDOACRYLATE AMIDOHYDROLASE-RELATED"/>
    <property type="match status" value="1"/>
</dbReference>
<evidence type="ECO:0000259" key="2">
    <source>
        <dbReference type="Pfam" id="PF00857"/>
    </source>
</evidence>
<proteinExistence type="predicted"/>
<dbReference type="InterPro" id="IPR000868">
    <property type="entry name" value="Isochorismatase-like_dom"/>
</dbReference>
<dbReference type="Gene3D" id="3.40.50.850">
    <property type="entry name" value="Isochorismatase-like"/>
    <property type="match status" value="1"/>
</dbReference>
<evidence type="ECO:0000313" key="4">
    <source>
        <dbReference type="Proteomes" id="UP000219482"/>
    </source>
</evidence>
<evidence type="ECO:0000313" key="3">
    <source>
        <dbReference type="EMBL" id="SOD97598.1"/>
    </source>
</evidence>
<feature type="domain" description="Isochorismatase-like" evidence="2">
    <location>
        <begin position="20"/>
        <end position="200"/>
    </location>
</feature>
<reference evidence="4" key="1">
    <citation type="submission" date="2017-09" db="EMBL/GenBank/DDBJ databases">
        <authorList>
            <person name="Varghese N."/>
            <person name="Submissions S."/>
        </authorList>
    </citation>
    <scope>NUCLEOTIDE SEQUENCE [LARGE SCALE GENOMIC DNA]</scope>
    <source>
        <strain evidence="4">DSM 44270</strain>
    </source>
</reference>
<dbReference type="SUPFAM" id="SSF52499">
    <property type="entry name" value="Isochorismatase-like hydrolases"/>
    <property type="match status" value="1"/>
</dbReference>
<dbReference type="InterPro" id="IPR050272">
    <property type="entry name" value="Isochorismatase-like_hydrls"/>
</dbReference>
<dbReference type="InterPro" id="IPR036380">
    <property type="entry name" value="Isochorismatase-like_sf"/>
</dbReference>
<dbReference type="Proteomes" id="UP000219482">
    <property type="component" value="Unassembled WGS sequence"/>
</dbReference>
<gene>
    <name evidence="3" type="ORF">SAMN06272739_1553</name>
</gene>
<keyword evidence="4" id="KW-1185">Reference proteome</keyword>
<dbReference type="CDD" id="cd00431">
    <property type="entry name" value="cysteine_hydrolases"/>
    <property type="match status" value="1"/>
</dbReference>
<name>A0A286GQ02_9ACTN</name>
<dbReference type="Pfam" id="PF00857">
    <property type="entry name" value="Isochorismatase"/>
    <property type="match status" value="1"/>
</dbReference>